<evidence type="ECO:0000313" key="4">
    <source>
        <dbReference type="Proteomes" id="UP000307706"/>
    </source>
</evidence>
<dbReference type="GO" id="GO:0019240">
    <property type="term" value="P:citrulline biosynthetic process"/>
    <property type="evidence" value="ECO:0007669"/>
    <property type="project" value="TreeGrafter"/>
</dbReference>
<evidence type="ECO:0000259" key="2">
    <source>
        <dbReference type="Pfam" id="PF02729"/>
    </source>
</evidence>
<proteinExistence type="predicted"/>
<dbReference type="GO" id="GO:0004585">
    <property type="term" value="F:ornithine carbamoyltransferase activity"/>
    <property type="evidence" value="ECO:0007669"/>
    <property type="project" value="UniProtKB-EC"/>
</dbReference>
<feature type="non-terminal residue" evidence="3">
    <location>
        <position position="80"/>
    </location>
</feature>
<comment type="caution">
    <text evidence="3">The sequence shown here is derived from an EMBL/GenBank/DDBJ whole genome shotgun (WGS) entry which is preliminary data.</text>
</comment>
<dbReference type="GO" id="GO:0042450">
    <property type="term" value="P:L-arginine biosynthetic process via ornithine"/>
    <property type="evidence" value="ECO:0007669"/>
    <property type="project" value="TreeGrafter"/>
</dbReference>
<reference evidence="3 4" key="1">
    <citation type="submission" date="2017-12" db="EMBL/GenBank/DDBJ databases">
        <authorList>
            <person name="Paulsen S."/>
            <person name="Gram L.K."/>
        </authorList>
    </citation>
    <scope>NUCLEOTIDE SEQUENCE [LARGE SCALE GENOMIC DNA]</scope>
    <source>
        <strain evidence="3 4">S2231</strain>
    </source>
</reference>
<sequence length="80" mass="8715">LKISTRADCLVARVNQHSTLKTLSENSSIPIVNSLCDLYHPCQALADFLTLKEVYGDVSQLKHAYIGAGNNVPNALILYA</sequence>
<feature type="domain" description="Aspartate/ornithine carbamoyltransferase carbamoyl-P binding" evidence="2">
    <location>
        <begin position="4"/>
        <end position="53"/>
    </location>
</feature>
<accession>A0A5S3XAL6</accession>
<dbReference type="PANTHER" id="PTHR45753">
    <property type="entry name" value="ORNITHINE CARBAMOYLTRANSFERASE, MITOCHONDRIAL"/>
    <property type="match status" value="1"/>
</dbReference>
<dbReference type="AlphaFoldDB" id="A0A5S3XAL6"/>
<feature type="non-terminal residue" evidence="3">
    <location>
        <position position="1"/>
    </location>
</feature>
<dbReference type="GO" id="GO:0016597">
    <property type="term" value="F:amino acid binding"/>
    <property type="evidence" value="ECO:0007669"/>
    <property type="project" value="InterPro"/>
</dbReference>
<dbReference type="SUPFAM" id="SSF53671">
    <property type="entry name" value="Aspartate/ornithine carbamoyltransferase"/>
    <property type="match status" value="1"/>
</dbReference>
<evidence type="ECO:0000313" key="3">
    <source>
        <dbReference type="EMBL" id="TMP49101.1"/>
    </source>
</evidence>
<dbReference type="Gene3D" id="3.40.50.1370">
    <property type="entry name" value="Aspartate/ornithine carbamoyltransferase"/>
    <property type="match status" value="2"/>
</dbReference>
<evidence type="ECO:0000256" key="1">
    <source>
        <dbReference type="ARBA" id="ARBA00022679"/>
    </source>
</evidence>
<dbReference type="EC" id="2.1.3.3" evidence="3"/>
<keyword evidence="1 3" id="KW-0808">Transferase</keyword>
<protein>
    <submittedName>
        <fullName evidence="3">Ornithine carbamoyltransferase</fullName>
        <ecNumber evidence="3">2.1.3.3</ecNumber>
    </submittedName>
</protein>
<reference evidence="4" key="2">
    <citation type="submission" date="2019-06" db="EMBL/GenBank/DDBJ databases">
        <title>Co-occurence of chitin degradation, pigmentation and bioactivity in marine Pseudoalteromonas.</title>
        <authorList>
            <person name="Sonnenschein E.C."/>
            <person name="Bech P.K."/>
        </authorList>
    </citation>
    <scope>NUCLEOTIDE SEQUENCE [LARGE SCALE GENOMIC DNA]</scope>
    <source>
        <strain evidence="4">S2231</strain>
    </source>
</reference>
<organism evidence="3 4">
    <name type="scientific">Pseudoalteromonas citrea</name>
    <dbReference type="NCBI Taxonomy" id="43655"/>
    <lineage>
        <taxon>Bacteria</taxon>
        <taxon>Pseudomonadati</taxon>
        <taxon>Pseudomonadota</taxon>
        <taxon>Gammaproteobacteria</taxon>
        <taxon>Alteromonadales</taxon>
        <taxon>Pseudoalteromonadaceae</taxon>
        <taxon>Pseudoalteromonas</taxon>
    </lineage>
</organism>
<dbReference type="PANTHER" id="PTHR45753:SF3">
    <property type="entry name" value="ORNITHINE TRANSCARBAMYLASE, MITOCHONDRIAL"/>
    <property type="match status" value="1"/>
</dbReference>
<dbReference type="Proteomes" id="UP000307706">
    <property type="component" value="Unassembled WGS sequence"/>
</dbReference>
<gene>
    <name evidence="3" type="ORF">CWB96_23200</name>
</gene>
<dbReference type="InterPro" id="IPR036901">
    <property type="entry name" value="Asp/Orn_carbamoylTrfase_sf"/>
</dbReference>
<dbReference type="Pfam" id="PF02729">
    <property type="entry name" value="OTCace_N"/>
    <property type="match status" value="1"/>
</dbReference>
<dbReference type="InterPro" id="IPR006132">
    <property type="entry name" value="Asp/Orn_carbamoyltranf_P-bd"/>
</dbReference>
<dbReference type="EMBL" id="PNCL01000389">
    <property type="protein sequence ID" value="TMP49101.1"/>
    <property type="molecule type" value="Genomic_DNA"/>
</dbReference>
<name>A0A5S3XAL6_9GAMM</name>